<organism evidence="1 2">
    <name type="scientific">Catenibacillus scindens</name>
    <dbReference type="NCBI Taxonomy" id="673271"/>
    <lineage>
        <taxon>Bacteria</taxon>
        <taxon>Bacillati</taxon>
        <taxon>Bacillota</taxon>
        <taxon>Clostridia</taxon>
        <taxon>Lachnospirales</taxon>
        <taxon>Lachnospiraceae</taxon>
        <taxon>Catenibacillus</taxon>
    </lineage>
</organism>
<keyword evidence="2" id="KW-1185">Reference proteome</keyword>
<dbReference type="RefSeq" id="WP_183776793.1">
    <property type="nucleotide sequence ID" value="NZ_JACHFW010000035.1"/>
</dbReference>
<proteinExistence type="predicted"/>
<accession>A0A7W8HDC7</accession>
<dbReference type="AlphaFoldDB" id="A0A7W8HDC7"/>
<gene>
    <name evidence="1" type="ORF">HNP82_003556</name>
</gene>
<sequence length="61" mass="7143">MVVTELAFVKGDIKKAYVSKIAYTRLVYNNNRRCRGHYSYNCNGFPDDNMIESRYKDKNAT</sequence>
<evidence type="ECO:0000313" key="2">
    <source>
        <dbReference type="Proteomes" id="UP000543642"/>
    </source>
</evidence>
<reference evidence="1 2" key="1">
    <citation type="submission" date="2020-08" db="EMBL/GenBank/DDBJ databases">
        <title>Genomic Encyclopedia of Type Strains, Phase IV (KMG-IV): sequencing the most valuable type-strain genomes for metagenomic binning, comparative biology and taxonomic classification.</title>
        <authorList>
            <person name="Goeker M."/>
        </authorList>
    </citation>
    <scope>NUCLEOTIDE SEQUENCE [LARGE SCALE GENOMIC DNA]</scope>
    <source>
        <strain evidence="1 2">DSM 106146</strain>
    </source>
</reference>
<comment type="caution">
    <text evidence="1">The sequence shown here is derived from an EMBL/GenBank/DDBJ whole genome shotgun (WGS) entry which is preliminary data.</text>
</comment>
<protein>
    <submittedName>
        <fullName evidence="1">Uncharacterized protein</fullName>
    </submittedName>
</protein>
<dbReference type="Proteomes" id="UP000543642">
    <property type="component" value="Unassembled WGS sequence"/>
</dbReference>
<name>A0A7W8HDC7_9FIRM</name>
<evidence type="ECO:0000313" key="1">
    <source>
        <dbReference type="EMBL" id="MBB5266399.1"/>
    </source>
</evidence>
<dbReference type="EMBL" id="JACHFW010000035">
    <property type="protein sequence ID" value="MBB5266399.1"/>
    <property type="molecule type" value="Genomic_DNA"/>
</dbReference>